<dbReference type="EMBL" id="JACRUN010000006">
    <property type="protein sequence ID" value="MBC5835396.1"/>
    <property type="molecule type" value="Genomic_DNA"/>
</dbReference>
<comment type="caution">
    <text evidence="2">The sequence shown here is derived from an EMBL/GenBank/DDBJ whole genome shotgun (WGS) entry which is preliminary data.</text>
</comment>
<evidence type="ECO:0000256" key="1">
    <source>
        <dbReference type="SAM" id="SignalP"/>
    </source>
</evidence>
<evidence type="ECO:0000313" key="2">
    <source>
        <dbReference type="EMBL" id="MBC5835396.1"/>
    </source>
</evidence>
<feature type="chain" id="PRO_5046974852" description="DUF3575 domain-containing protein" evidence="1">
    <location>
        <begin position="17"/>
        <end position="204"/>
    </location>
</feature>
<organism evidence="2 3">
    <name type="scientific">Flavobacterium bernardetii</name>
    <dbReference type="NCBI Taxonomy" id="2813823"/>
    <lineage>
        <taxon>Bacteria</taxon>
        <taxon>Pseudomonadati</taxon>
        <taxon>Bacteroidota</taxon>
        <taxon>Flavobacteriia</taxon>
        <taxon>Flavobacteriales</taxon>
        <taxon>Flavobacteriaceae</taxon>
        <taxon>Flavobacterium</taxon>
    </lineage>
</organism>
<accession>A0ABR7J043</accession>
<name>A0ABR7J043_9FLAO</name>
<protein>
    <recommendedName>
        <fullName evidence="4">DUF3575 domain-containing protein</fullName>
    </recommendedName>
</protein>
<gene>
    <name evidence="2" type="ORF">H8R27_10925</name>
</gene>
<evidence type="ECO:0008006" key="4">
    <source>
        <dbReference type="Google" id="ProtNLM"/>
    </source>
</evidence>
<reference evidence="2 3" key="1">
    <citation type="submission" date="2020-08" db="EMBL/GenBank/DDBJ databases">
        <title>Description of novel Flavobacterium F-408 isolate.</title>
        <authorList>
            <person name="Saticioglu I.B."/>
            <person name="Duman M."/>
            <person name="Altun S."/>
        </authorList>
    </citation>
    <scope>NUCLEOTIDE SEQUENCE [LARGE SCALE GENOMIC DNA]</scope>
    <source>
        <strain evidence="2 3">F-408</strain>
    </source>
</reference>
<dbReference type="RefSeq" id="WP_166125837.1">
    <property type="nucleotide sequence ID" value="NZ_JAANOQ010000002.1"/>
</dbReference>
<sequence length="204" mass="23390">MRIVLFLVLFAIKLQAQDTIVFPKIDVFKRNIVEVSYGIPLGDLANKYESTINSAVYFRTKIAKKQFVDFGLEVSGVVQGNAINYTFNGENVILDGSKSAFLLGLRYTRFLYQSKNEVFYIESNSGLGWKYLHYSKPEEEKFKEIDFQPILNTIAFTQGIKIMYNGFGVFCNYQYAPYDLFNSKIEDHFGAESINFGISGSWNF</sequence>
<evidence type="ECO:0000313" key="3">
    <source>
        <dbReference type="Proteomes" id="UP000605990"/>
    </source>
</evidence>
<proteinExistence type="predicted"/>
<dbReference type="Proteomes" id="UP000605990">
    <property type="component" value="Unassembled WGS sequence"/>
</dbReference>
<feature type="signal peptide" evidence="1">
    <location>
        <begin position="1"/>
        <end position="16"/>
    </location>
</feature>
<keyword evidence="1" id="KW-0732">Signal</keyword>
<keyword evidence="3" id="KW-1185">Reference proteome</keyword>